<keyword evidence="5" id="KW-1185">Reference proteome</keyword>
<dbReference type="SUPFAM" id="SSF56801">
    <property type="entry name" value="Acetyl-CoA synthetase-like"/>
    <property type="match status" value="1"/>
</dbReference>
<dbReference type="EMBL" id="CP042906">
    <property type="protein sequence ID" value="QEX17290.1"/>
    <property type="molecule type" value="Genomic_DNA"/>
</dbReference>
<dbReference type="PROSITE" id="PS00455">
    <property type="entry name" value="AMP_BINDING"/>
    <property type="match status" value="1"/>
</dbReference>
<accession>A0A5J6MM44</accession>
<gene>
    <name evidence="4" type="ORF">FRZ44_25860</name>
</gene>
<evidence type="ECO:0000259" key="3">
    <source>
        <dbReference type="Pfam" id="PF13193"/>
    </source>
</evidence>
<name>A0A5J6MM44_9PROT</name>
<dbReference type="PANTHER" id="PTHR45527">
    <property type="entry name" value="NONRIBOSOMAL PEPTIDE SYNTHETASE"/>
    <property type="match status" value="1"/>
</dbReference>
<dbReference type="GO" id="GO:0005737">
    <property type="term" value="C:cytoplasm"/>
    <property type="evidence" value="ECO:0007669"/>
    <property type="project" value="TreeGrafter"/>
</dbReference>
<evidence type="ECO:0000313" key="4">
    <source>
        <dbReference type="EMBL" id="QEX17290.1"/>
    </source>
</evidence>
<evidence type="ECO:0000313" key="5">
    <source>
        <dbReference type="Proteomes" id="UP000326202"/>
    </source>
</evidence>
<feature type="domain" description="AMP-binding enzyme C-terminal" evidence="3">
    <location>
        <begin position="463"/>
        <end position="537"/>
    </location>
</feature>
<dbReference type="PANTHER" id="PTHR45527:SF1">
    <property type="entry name" value="FATTY ACID SYNTHASE"/>
    <property type="match status" value="1"/>
</dbReference>
<feature type="compositionally biased region" description="Polar residues" evidence="1">
    <location>
        <begin position="1"/>
        <end position="11"/>
    </location>
</feature>
<dbReference type="InterPro" id="IPR000873">
    <property type="entry name" value="AMP-dep_synth/lig_dom"/>
</dbReference>
<dbReference type="AlphaFoldDB" id="A0A5J6MM44"/>
<dbReference type="InterPro" id="IPR025110">
    <property type="entry name" value="AMP-bd_C"/>
</dbReference>
<reference evidence="4 5" key="1">
    <citation type="submission" date="2019-08" db="EMBL/GenBank/DDBJ databases">
        <title>Hyperibacter terrae gen. nov., sp. nov. and Hyperibacter viscosus sp. nov., two new members in the family Rhodospirillaceae isolated from the rhizosphere of Hypericum perforatum.</title>
        <authorList>
            <person name="Noviana Z."/>
        </authorList>
    </citation>
    <scope>NUCLEOTIDE SEQUENCE [LARGE SCALE GENOMIC DNA]</scope>
    <source>
        <strain evidence="4 5">R5913</strain>
    </source>
</reference>
<dbReference type="Pfam" id="PF00501">
    <property type="entry name" value="AMP-binding"/>
    <property type="match status" value="1"/>
</dbReference>
<dbReference type="InterPro" id="IPR042099">
    <property type="entry name" value="ANL_N_sf"/>
</dbReference>
<protein>
    <submittedName>
        <fullName evidence="4">Uncharacterized protein</fullName>
    </submittedName>
</protein>
<feature type="region of interest" description="Disordered" evidence="1">
    <location>
        <begin position="1"/>
        <end position="23"/>
    </location>
</feature>
<dbReference type="Proteomes" id="UP000326202">
    <property type="component" value="Chromosome"/>
</dbReference>
<feature type="domain" description="AMP-dependent synthetase/ligase" evidence="2">
    <location>
        <begin position="53"/>
        <end position="410"/>
    </location>
</feature>
<organism evidence="4 5">
    <name type="scientific">Hypericibacter terrae</name>
    <dbReference type="NCBI Taxonomy" id="2602015"/>
    <lineage>
        <taxon>Bacteria</taxon>
        <taxon>Pseudomonadati</taxon>
        <taxon>Pseudomonadota</taxon>
        <taxon>Alphaproteobacteria</taxon>
        <taxon>Rhodospirillales</taxon>
        <taxon>Dongiaceae</taxon>
        <taxon>Hypericibacter</taxon>
    </lineage>
</organism>
<dbReference type="Gene3D" id="3.40.50.12780">
    <property type="entry name" value="N-terminal domain of ligase-like"/>
    <property type="match status" value="1"/>
</dbReference>
<dbReference type="GO" id="GO:0043041">
    <property type="term" value="P:amino acid activation for nonribosomal peptide biosynthetic process"/>
    <property type="evidence" value="ECO:0007669"/>
    <property type="project" value="TreeGrafter"/>
</dbReference>
<dbReference type="InterPro" id="IPR020845">
    <property type="entry name" value="AMP-binding_CS"/>
</dbReference>
<dbReference type="GO" id="GO:0044550">
    <property type="term" value="P:secondary metabolite biosynthetic process"/>
    <property type="evidence" value="ECO:0007669"/>
    <property type="project" value="TreeGrafter"/>
</dbReference>
<dbReference type="KEGG" id="htq:FRZ44_25860"/>
<evidence type="ECO:0000256" key="1">
    <source>
        <dbReference type="SAM" id="MobiDB-lite"/>
    </source>
</evidence>
<dbReference type="GO" id="GO:0031177">
    <property type="term" value="F:phosphopantetheine binding"/>
    <property type="evidence" value="ECO:0007669"/>
    <property type="project" value="TreeGrafter"/>
</dbReference>
<dbReference type="InterPro" id="IPR045851">
    <property type="entry name" value="AMP-bd_C_sf"/>
</dbReference>
<evidence type="ECO:0000259" key="2">
    <source>
        <dbReference type="Pfam" id="PF00501"/>
    </source>
</evidence>
<proteinExistence type="predicted"/>
<sequence length="555" mass="60158">MTRSAGNSQASVRDMACGQPGWPQVTSLSDRVDGGRQLNIRPIAQQLCDVPAEWHDRILYKTAKGDLRYSEARARMLAVAAWLQQEHSLAAGHRVAVCLPKTLETLCLLYGVLAAGACFAPLQFNGPPDRLHRQLASIEPHLLLTTSRMKRKLEAEAGAPRLPPTVCIEMTDEGRGLADLVRGITPLPRPAPVDPKALAALYFTSGSTGEPKGIMVSYGGMAGTVAALAAGDAVSGNDRMISLIPLQYAASLQIFCPLIGGCSLRLVTDEEAMFPDRIATILQQERVSVWITAATALRLLVESEPLKGTRLDGMRLVIFFGERLPVPALRAAMQVMPNAVFENAYGASEAFRIMLYRAPRPLPEGLDMIPLGRPTETYDLTLRNAEGQPVPDGEVGEICVVGDTVMMGYWKKPELTEASRIQGAAQSYRTGDLARLGDDGNYHLVGRADYRIKLRGHRFDLGEVEAALKGHPAVRDAVAIVLEAGPFKERVFAAVLAEKDDKLGAALKSLCAKRLPVFARPARIMLLNRFPQLPSGKIDRKALQTLGARPIAPKA</sequence>
<dbReference type="Gene3D" id="3.30.300.30">
    <property type="match status" value="1"/>
</dbReference>
<dbReference type="Pfam" id="PF13193">
    <property type="entry name" value="AMP-binding_C"/>
    <property type="match status" value="1"/>
</dbReference>